<keyword evidence="4" id="KW-1185">Reference proteome</keyword>
<feature type="compositionally biased region" description="Basic residues" evidence="1">
    <location>
        <begin position="1"/>
        <end position="12"/>
    </location>
</feature>
<feature type="domain" description="Methyltransferase" evidence="2">
    <location>
        <begin position="124"/>
        <end position="210"/>
    </location>
</feature>
<protein>
    <submittedName>
        <fullName evidence="3">3611_t:CDS:1</fullName>
    </submittedName>
</protein>
<dbReference type="PANTHER" id="PTHR43591">
    <property type="entry name" value="METHYLTRANSFERASE"/>
    <property type="match status" value="1"/>
</dbReference>
<evidence type="ECO:0000256" key="1">
    <source>
        <dbReference type="SAM" id="MobiDB-lite"/>
    </source>
</evidence>
<accession>A0A9N8YU91</accession>
<dbReference type="Pfam" id="PF13649">
    <property type="entry name" value="Methyltransf_25"/>
    <property type="match status" value="1"/>
</dbReference>
<dbReference type="Gene3D" id="3.40.50.150">
    <property type="entry name" value="Vaccinia Virus protein VP39"/>
    <property type="match status" value="1"/>
</dbReference>
<feature type="region of interest" description="Disordered" evidence="1">
    <location>
        <begin position="1"/>
        <end position="23"/>
    </location>
</feature>
<evidence type="ECO:0000259" key="2">
    <source>
        <dbReference type="Pfam" id="PF13649"/>
    </source>
</evidence>
<organism evidence="3 4">
    <name type="scientific">Cetraspora pellucida</name>
    <dbReference type="NCBI Taxonomy" id="1433469"/>
    <lineage>
        <taxon>Eukaryota</taxon>
        <taxon>Fungi</taxon>
        <taxon>Fungi incertae sedis</taxon>
        <taxon>Mucoromycota</taxon>
        <taxon>Glomeromycotina</taxon>
        <taxon>Glomeromycetes</taxon>
        <taxon>Diversisporales</taxon>
        <taxon>Gigasporaceae</taxon>
        <taxon>Cetraspora</taxon>
    </lineage>
</organism>
<dbReference type="SUPFAM" id="SSF53335">
    <property type="entry name" value="S-adenosyl-L-methionine-dependent methyltransferases"/>
    <property type="match status" value="1"/>
</dbReference>
<dbReference type="EMBL" id="CAJVQA010000009">
    <property type="protein sequence ID" value="CAG8449607.1"/>
    <property type="molecule type" value="Genomic_DNA"/>
</dbReference>
<feature type="compositionally biased region" description="Polar residues" evidence="1">
    <location>
        <begin position="13"/>
        <end position="23"/>
    </location>
</feature>
<dbReference type="InterPro" id="IPR041698">
    <property type="entry name" value="Methyltransf_25"/>
</dbReference>
<dbReference type="PANTHER" id="PTHR43591:SF24">
    <property type="entry name" value="2-METHOXY-6-POLYPRENYL-1,4-BENZOQUINOL METHYLASE, MITOCHONDRIAL"/>
    <property type="match status" value="1"/>
</dbReference>
<evidence type="ECO:0000313" key="4">
    <source>
        <dbReference type="Proteomes" id="UP000789759"/>
    </source>
</evidence>
<reference evidence="3" key="1">
    <citation type="submission" date="2021-06" db="EMBL/GenBank/DDBJ databases">
        <authorList>
            <person name="Kallberg Y."/>
            <person name="Tangrot J."/>
            <person name="Rosling A."/>
        </authorList>
    </citation>
    <scope>NUCLEOTIDE SEQUENCE</scope>
    <source>
        <strain evidence="3">FL966</strain>
    </source>
</reference>
<dbReference type="OrthoDB" id="2013972at2759"/>
<dbReference type="CDD" id="cd02440">
    <property type="entry name" value="AdoMet_MTases"/>
    <property type="match status" value="1"/>
</dbReference>
<dbReference type="AlphaFoldDB" id="A0A9N8YU91"/>
<evidence type="ECO:0000313" key="3">
    <source>
        <dbReference type="EMBL" id="CAG8449607.1"/>
    </source>
</evidence>
<name>A0A9N8YU91_9GLOM</name>
<sequence>MGNRISKSRKNQSHNYANELASSNNSSRTIDKFAFEDGRRFHNVDNSKYFLPNDDDECDRLHVMHFTYKFIWRGNFSAPIEDLLKQEGTRVLDVGLAVRLVVIKPIANKLFHDRKTLIIGGIRTGAGSWLLEMSTNYPLARFTGVDISPIQPGYIKPKNAEFIEANVLESLPFDNDTFDFVFQRLLFAGIPGNEWPSVINELVRVLKPGGYIEMFNERGLDTHICYKLQSYLKQNKQLHNVHYKIKQHYDDEDAEKLFRLPKLMSLINVSSDEYDNLIKDMKNEIIELRSFNAQDFKDRHRKYRSGRAKARRAKGFNDVI</sequence>
<proteinExistence type="predicted"/>
<dbReference type="InterPro" id="IPR029063">
    <property type="entry name" value="SAM-dependent_MTases_sf"/>
</dbReference>
<comment type="caution">
    <text evidence="3">The sequence shown here is derived from an EMBL/GenBank/DDBJ whole genome shotgun (WGS) entry which is preliminary data.</text>
</comment>
<dbReference type="GO" id="GO:0008168">
    <property type="term" value="F:methyltransferase activity"/>
    <property type="evidence" value="ECO:0007669"/>
    <property type="project" value="TreeGrafter"/>
</dbReference>
<gene>
    <name evidence="3" type="ORF">CPELLU_LOCUS65</name>
</gene>
<dbReference type="Proteomes" id="UP000789759">
    <property type="component" value="Unassembled WGS sequence"/>
</dbReference>